<keyword evidence="5 9" id="KW-0010">Activator</keyword>
<evidence type="ECO:0000256" key="9">
    <source>
        <dbReference type="RuleBase" id="RU364147"/>
    </source>
</evidence>
<dbReference type="AlphaFoldDB" id="A0A4Y7MSX0"/>
<keyword evidence="4 9" id="KW-0805">Transcription regulation</keyword>
<feature type="region of interest" description="Disordered" evidence="11">
    <location>
        <begin position="1"/>
        <end position="55"/>
    </location>
</feature>
<dbReference type="PANTHER" id="PTHR22890">
    <property type="entry name" value="MEDIATOR OF RNA POLYMERASE II TRANSCRIPTION SUBUNIT 11"/>
    <property type="match status" value="1"/>
</dbReference>
<evidence type="ECO:0000256" key="5">
    <source>
        <dbReference type="ARBA" id="ARBA00023159"/>
    </source>
</evidence>
<evidence type="ECO:0000256" key="2">
    <source>
        <dbReference type="ARBA" id="ARBA00008186"/>
    </source>
</evidence>
<organism evidence="12">
    <name type="scientific">Daphnia pulex</name>
    <name type="common">Water flea</name>
    <dbReference type="NCBI Taxonomy" id="6669"/>
    <lineage>
        <taxon>Eukaryota</taxon>
        <taxon>Metazoa</taxon>
        <taxon>Ecdysozoa</taxon>
        <taxon>Arthropoda</taxon>
        <taxon>Crustacea</taxon>
        <taxon>Branchiopoda</taxon>
        <taxon>Diplostraca</taxon>
        <taxon>Cladocera</taxon>
        <taxon>Anomopoda</taxon>
        <taxon>Daphniidae</taxon>
        <taxon>Daphnia</taxon>
    </lineage>
</organism>
<dbReference type="GO" id="GO:0016592">
    <property type="term" value="C:mediator complex"/>
    <property type="evidence" value="ECO:0007669"/>
    <property type="project" value="InterPro"/>
</dbReference>
<comment type="function">
    <text evidence="9">Component of the Mediator complex, a coactivator involved in the regulated transcription of nearly all RNA polymerase II-dependent genes. Mediator functions as a bridge to convey information from gene-specific regulatory proteins to the basal RNA polymerase II transcription machinery. Mediator is recruited to promoters by direct interactions with regulatory proteins and serves as a scaffold for the assembly of a functional pre-initiation complex with RNA polymerase II and the general transcription factors.</text>
</comment>
<reference evidence="12" key="1">
    <citation type="submission" date="2018-08" db="EMBL/GenBank/DDBJ databases">
        <authorList>
            <person name="Cornetti L."/>
        </authorList>
    </citation>
    <scope>NUCLEOTIDE SEQUENCE</scope>
    <source>
        <strain evidence="12">CH-H</strain>
    </source>
</reference>
<dbReference type="GO" id="GO:0003712">
    <property type="term" value="F:transcription coregulator activity"/>
    <property type="evidence" value="ECO:0007669"/>
    <property type="project" value="InterPro"/>
</dbReference>
<dbReference type="FunFam" id="1.10.287.3490:FF:000001">
    <property type="entry name" value="Mediator of RNA polymerase II transcription subunit 11"/>
    <property type="match status" value="1"/>
</dbReference>
<evidence type="ECO:0000256" key="4">
    <source>
        <dbReference type="ARBA" id="ARBA00023015"/>
    </source>
</evidence>
<keyword evidence="10" id="KW-0175">Coiled coil</keyword>
<protein>
    <recommendedName>
        <fullName evidence="3 9">Mediator of RNA polymerase II transcription subunit 11</fullName>
    </recommendedName>
    <alternativeName>
        <fullName evidence="8 9">Mediator complex subunit 11</fullName>
    </alternativeName>
</protein>
<dbReference type="Pfam" id="PF10280">
    <property type="entry name" value="Med11"/>
    <property type="match status" value="1"/>
</dbReference>
<keyword evidence="7 9" id="KW-0539">Nucleus</keyword>
<dbReference type="GO" id="GO:0006357">
    <property type="term" value="P:regulation of transcription by RNA polymerase II"/>
    <property type="evidence" value="ECO:0007669"/>
    <property type="project" value="InterPro"/>
</dbReference>
<comment type="subcellular location">
    <subcellularLocation>
        <location evidence="1 9">Nucleus</location>
    </subcellularLocation>
</comment>
<dbReference type="InterPro" id="IPR019404">
    <property type="entry name" value="Mediator_Med11"/>
</dbReference>
<evidence type="ECO:0000256" key="3">
    <source>
        <dbReference type="ARBA" id="ARBA00019621"/>
    </source>
</evidence>
<comment type="similarity">
    <text evidence="2 9">Belongs to the Mediator complex subunit 11 family.</text>
</comment>
<evidence type="ECO:0000256" key="6">
    <source>
        <dbReference type="ARBA" id="ARBA00023163"/>
    </source>
</evidence>
<dbReference type="EMBL" id="LR014435">
    <property type="protein sequence ID" value="SVE84054.1"/>
    <property type="molecule type" value="mRNA"/>
</dbReference>
<evidence type="ECO:0000256" key="7">
    <source>
        <dbReference type="ARBA" id="ARBA00023242"/>
    </source>
</evidence>
<dbReference type="Gene3D" id="1.10.287.3490">
    <property type="match status" value="1"/>
</dbReference>
<dbReference type="OrthoDB" id="5418434at2759"/>
<comment type="subunit">
    <text evidence="9">Component of the Mediator complex.</text>
</comment>
<evidence type="ECO:0000256" key="1">
    <source>
        <dbReference type="ARBA" id="ARBA00004123"/>
    </source>
</evidence>
<gene>
    <name evidence="12" type="primary">EOG090X0LXA</name>
    <name evidence="9" type="synonym">MED11</name>
</gene>
<accession>A0A4Y7MSX0</accession>
<keyword evidence="6 9" id="KW-0804">Transcription</keyword>
<evidence type="ECO:0000313" key="12">
    <source>
        <dbReference type="EMBL" id="SVE84054.1"/>
    </source>
</evidence>
<proteinExistence type="evidence at transcript level"/>
<feature type="coiled-coil region" evidence="10">
    <location>
        <begin position="190"/>
        <end position="217"/>
    </location>
</feature>
<sequence>MTESSSIYSGCSGEKYNRASESRNGLNEAKEKHLHLQSTATTMSTTPGDDTKDDKKVSWETMLPSNRTTTIGYHVTSLRPSVSCGPFRGFDTVWSAISSEMANSSMPIERLQALDNVEKEIASCIQSAGQALTELSKDKASMKQVESHTSLFLKTLNHVEGELSKHINYLTQVSTGSPHEGTSYGSVKMYKTARHRIEHTRTRLQDLENLKNRALASSVRPTSAQNNP</sequence>
<name>A0A4Y7MSX0_DAPPU</name>
<evidence type="ECO:0000256" key="8">
    <source>
        <dbReference type="ARBA" id="ARBA00032011"/>
    </source>
</evidence>
<evidence type="ECO:0000256" key="10">
    <source>
        <dbReference type="SAM" id="Coils"/>
    </source>
</evidence>
<evidence type="ECO:0000256" key="11">
    <source>
        <dbReference type="SAM" id="MobiDB-lite"/>
    </source>
</evidence>